<dbReference type="InterPro" id="IPR004218">
    <property type="entry name" value="GSHS_ATP-bd"/>
</dbReference>
<dbReference type="GO" id="GO:0004363">
    <property type="term" value="F:glutathione synthase activity"/>
    <property type="evidence" value="ECO:0007669"/>
    <property type="project" value="InterPro"/>
</dbReference>
<protein>
    <recommendedName>
        <fullName evidence="1">Prokaryotic glutathione synthetase ATP-binding domain-containing protein</fullName>
    </recommendedName>
</protein>
<dbReference type="Pfam" id="PF02955">
    <property type="entry name" value="GSH-S_ATP"/>
    <property type="match status" value="1"/>
</dbReference>
<dbReference type="EMBL" id="RXOF01000013">
    <property type="protein sequence ID" value="RTQ47143.1"/>
    <property type="molecule type" value="Genomic_DNA"/>
</dbReference>
<accession>A0A431TYA2</accession>
<reference evidence="2 3" key="1">
    <citation type="submission" date="2018-12" db="EMBL/GenBank/DDBJ databases">
        <title>Hymenobacter gummosus sp. nov., isolated from a spring.</title>
        <authorList>
            <person name="Nie L."/>
        </authorList>
    </citation>
    <scope>NUCLEOTIDE SEQUENCE [LARGE SCALE GENOMIC DNA]</scope>
    <source>
        <strain evidence="2 3">KCTC 52166</strain>
    </source>
</reference>
<comment type="caution">
    <text evidence="2">The sequence shown here is derived from an EMBL/GenBank/DDBJ whole genome shotgun (WGS) entry which is preliminary data.</text>
</comment>
<gene>
    <name evidence="2" type="ORF">EJV47_19795</name>
</gene>
<sequence length="293" mass="32405">MHIALVTCDALARYAATGVDDEDHRLAATLRSRGHEVTFAVWSDAAVRWEAYDAVVLKSPWDYFDRPAAFHRWLDELDSRGVRLLNPTHIVRQNADKSYLREMEQAGVPIVPTRWLPRGSRVDTAALLAELGAEKLVLKPTVSGGAKDTFALTAAEAEAATAQLQALVDEYDFMAQPFLPQIQTSGEWSLVFFGGELSHCLRKTPKAGDFRVQHLFGGGIHAETPPAAIQQQAADIVRRFAPGCLYARVDGVEAEGGAFWLMELELIEPFLYLETGGPAAYQRYTEALEAQFE</sequence>
<dbReference type="OrthoDB" id="3373978at2"/>
<evidence type="ECO:0000259" key="1">
    <source>
        <dbReference type="Pfam" id="PF02955"/>
    </source>
</evidence>
<dbReference type="AlphaFoldDB" id="A0A431TYA2"/>
<dbReference type="PANTHER" id="PTHR39217:SF1">
    <property type="entry name" value="GLUTATHIONE SYNTHETASE"/>
    <property type="match status" value="1"/>
</dbReference>
<evidence type="ECO:0000313" key="2">
    <source>
        <dbReference type="EMBL" id="RTQ47143.1"/>
    </source>
</evidence>
<name>A0A431TYA2_9BACT</name>
<organism evidence="2 3">
    <name type="scientific">Hymenobacter gummosus</name>
    <dbReference type="NCBI Taxonomy" id="1776032"/>
    <lineage>
        <taxon>Bacteria</taxon>
        <taxon>Pseudomonadati</taxon>
        <taxon>Bacteroidota</taxon>
        <taxon>Cytophagia</taxon>
        <taxon>Cytophagales</taxon>
        <taxon>Hymenobacteraceae</taxon>
        <taxon>Hymenobacter</taxon>
    </lineage>
</organism>
<proteinExistence type="predicted"/>
<dbReference type="RefSeq" id="WP_126694942.1">
    <property type="nucleotide sequence ID" value="NZ_RXOF01000013.1"/>
</dbReference>
<dbReference type="SUPFAM" id="SSF56059">
    <property type="entry name" value="Glutathione synthetase ATP-binding domain-like"/>
    <property type="match status" value="1"/>
</dbReference>
<dbReference type="GO" id="GO:0005524">
    <property type="term" value="F:ATP binding"/>
    <property type="evidence" value="ECO:0007669"/>
    <property type="project" value="InterPro"/>
</dbReference>
<feature type="domain" description="Prokaryotic glutathione synthetase ATP-binding" evidence="1">
    <location>
        <begin position="134"/>
        <end position="223"/>
    </location>
</feature>
<dbReference type="PANTHER" id="PTHR39217">
    <property type="match status" value="1"/>
</dbReference>
<keyword evidence="3" id="KW-1185">Reference proteome</keyword>
<dbReference type="Proteomes" id="UP000282184">
    <property type="component" value="Unassembled WGS sequence"/>
</dbReference>
<evidence type="ECO:0000313" key="3">
    <source>
        <dbReference type="Proteomes" id="UP000282184"/>
    </source>
</evidence>
<dbReference type="InterPro" id="IPR053191">
    <property type="entry name" value="DcsG_Biosynth_Enzyme"/>
</dbReference>